<evidence type="ECO:0000313" key="2">
    <source>
        <dbReference type="EMBL" id="CAI6365421.1"/>
    </source>
</evidence>
<proteinExistence type="predicted"/>
<gene>
    <name evidence="2" type="ORF">MEUPH1_LOCUS20138</name>
</gene>
<feature type="region of interest" description="Disordered" evidence="1">
    <location>
        <begin position="1"/>
        <end position="23"/>
    </location>
</feature>
<accession>A0AAV0XD20</accession>
<dbReference type="Proteomes" id="UP001160148">
    <property type="component" value="Unassembled WGS sequence"/>
</dbReference>
<name>A0AAV0XD20_9HEMI</name>
<comment type="caution">
    <text evidence="2">The sequence shown here is derived from an EMBL/GenBank/DDBJ whole genome shotgun (WGS) entry which is preliminary data.</text>
</comment>
<protein>
    <submittedName>
        <fullName evidence="2">Uncharacterized protein</fullName>
    </submittedName>
</protein>
<sequence>MTVDIRGPVQMTHTALASKEEERSGDWIDQDVGHHQENIWLKRMSSTDKFLVPPTGEQKMSSVVFDVPKSEMKSNYKFDLL</sequence>
<evidence type="ECO:0000256" key="1">
    <source>
        <dbReference type="SAM" id="MobiDB-lite"/>
    </source>
</evidence>
<dbReference type="AlphaFoldDB" id="A0AAV0XD20"/>
<keyword evidence="3" id="KW-1185">Reference proteome</keyword>
<dbReference type="EMBL" id="CARXXK010000004">
    <property type="protein sequence ID" value="CAI6365421.1"/>
    <property type="molecule type" value="Genomic_DNA"/>
</dbReference>
<organism evidence="2 3">
    <name type="scientific">Macrosiphum euphorbiae</name>
    <name type="common">potato aphid</name>
    <dbReference type="NCBI Taxonomy" id="13131"/>
    <lineage>
        <taxon>Eukaryota</taxon>
        <taxon>Metazoa</taxon>
        <taxon>Ecdysozoa</taxon>
        <taxon>Arthropoda</taxon>
        <taxon>Hexapoda</taxon>
        <taxon>Insecta</taxon>
        <taxon>Pterygota</taxon>
        <taxon>Neoptera</taxon>
        <taxon>Paraneoptera</taxon>
        <taxon>Hemiptera</taxon>
        <taxon>Sternorrhyncha</taxon>
        <taxon>Aphidomorpha</taxon>
        <taxon>Aphidoidea</taxon>
        <taxon>Aphididae</taxon>
        <taxon>Macrosiphini</taxon>
        <taxon>Macrosiphum</taxon>
    </lineage>
</organism>
<reference evidence="2 3" key="1">
    <citation type="submission" date="2023-01" db="EMBL/GenBank/DDBJ databases">
        <authorList>
            <person name="Whitehead M."/>
        </authorList>
    </citation>
    <scope>NUCLEOTIDE SEQUENCE [LARGE SCALE GENOMIC DNA]</scope>
</reference>
<evidence type="ECO:0000313" key="3">
    <source>
        <dbReference type="Proteomes" id="UP001160148"/>
    </source>
</evidence>